<sequence>MMLFFRRLPGLCYSYRYSLYSTMLVFLVITHYLLKLRILCLNSHAIDHANRVCENFQNGASSGTLCSALCIRQDISAITCYSYRSTRKVKFRGTWGTIPIVFKSPTQITLFHWYENGKKTYPGEKQFLATLKAVTKKKLNMVLPLNTLMRIMSKTIHSKKSEMPIRDYEMDSLSTLVQDNEFLIMAIFPGNEVFPKILGTCGIYYCTEYMEPINIKSSLLSLTDSLEEWIQKLQISTQILELLNKLETDFHEPFHLCDIQLHHFGISSEDESLRYVNLNQVYPRSVISTMFRNLSCQTDEDCDINDCRSKCNKDLKICSEGVLNNNYQIVCEKIFLGWKRFNSIIIPGLLMSQHTPSDLASVLRQCANPGHEMGKPRMSSENFIKKRMYELIVEIEQTVVSQMSL</sequence>
<comment type="caution">
    <text evidence="11">The sequence shown here is derived from an EMBL/GenBank/DDBJ whole genome shotgun (WGS) entry which is preliminary data.</text>
</comment>
<evidence type="ECO:0000313" key="11">
    <source>
        <dbReference type="EMBL" id="KAK9881488.1"/>
    </source>
</evidence>
<evidence type="ECO:0000313" key="12">
    <source>
        <dbReference type="Proteomes" id="UP001431783"/>
    </source>
</evidence>
<evidence type="ECO:0000259" key="10">
    <source>
        <dbReference type="SMART" id="SM01299"/>
    </source>
</evidence>
<evidence type="ECO:0000256" key="9">
    <source>
        <dbReference type="SAM" id="Phobius"/>
    </source>
</evidence>
<keyword evidence="5" id="KW-0735">Signal-anchor</keyword>
<dbReference type="GO" id="GO:0005789">
    <property type="term" value="C:endoplasmic reticulum membrane"/>
    <property type="evidence" value="ECO:0007669"/>
    <property type="project" value="UniProtKB-SubCell"/>
</dbReference>
<accession>A0AAW1UJS0</accession>
<evidence type="ECO:0000256" key="6">
    <source>
        <dbReference type="ARBA" id="ARBA00022989"/>
    </source>
</evidence>
<dbReference type="Pfam" id="PF12260">
    <property type="entry name" value="PIP49_C"/>
    <property type="match status" value="1"/>
</dbReference>
<feature type="domain" description="FAM69 N-terminal" evidence="10">
    <location>
        <begin position="6"/>
        <end position="154"/>
    </location>
</feature>
<reference evidence="11 12" key="1">
    <citation type="submission" date="2023-03" db="EMBL/GenBank/DDBJ databases">
        <title>Genome insight into feeding habits of ladybird beetles.</title>
        <authorList>
            <person name="Li H.-S."/>
            <person name="Huang Y.-H."/>
            <person name="Pang H."/>
        </authorList>
    </citation>
    <scope>NUCLEOTIDE SEQUENCE [LARGE SCALE GENOMIC DNA]</scope>
    <source>
        <strain evidence="11">SYSU_2023b</strain>
        <tissue evidence="11">Whole body</tissue>
    </source>
</reference>
<evidence type="ECO:0000256" key="5">
    <source>
        <dbReference type="ARBA" id="ARBA00022968"/>
    </source>
</evidence>
<dbReference type="PANTHER" id="PTHR21093:SF2">
    <property type="entry name" value="DIVERGENT PROTEIN KINASE DOMAIN 1C"/>
    <property type="match status" value="1"/>
</dbReference>
<protein>
    <recommendedName>
        <fullName evidence="10">FAM69 N-terminal domain-containing protein</fullName>
    </recommendedName>
</protein>
<dbReference type="InterPro" id="IPR029244">
    <property type="entry name" value="FAM69_N"/>
</dbReference>
<feature type="transmembrane region" description="Helical" evidence="9">
    <location>
        <begin position="12"/>
        <end position="34"/>
    </location>
</feature>
<evidence type="ECO:0000256" key="1">
    <source>
        <dbReference type="ARBA" id="ARBA00004648"/>
    </source>
</evidence>
<dbReference type="Pfam" id="PF14875">
    <property type="entry name" value="PIP49_N"/>
    <property type="match status" value="1"/>
</dbReference>
<evidence type="ECO:0000256" key="3">
    <source>
        <dbReference type="ARBA" id="ARBA00022692"/>
    </source>
</evidence>
<keyword evidence="4" id="KW-0256">Endoplasmic reticulum</keyword>
<keyword evidence="8" id="KW-1015">Disulfide bond</keyword>
<dbReference type="InterPro" id="IPR022049">
    <property type="entry name" value="FAM69_kinase_dom"/>
</dbReference>
<evidence type="ECO:0000256" key="4">
    <source>
        <dbReference type="ARBA" id="ARBA00022824"/>
    </source>
</evidence>
<keyword evidence="12" id="KW-1185">Reference proteome</keyword>
<comment type="similarity">
    <text evidence="2">Belongs to the DIPK family.</text>
</comment>
<dbReference type="SMART" id="SM01299">
    <property type="entry name" value="PIP49_N"/>
    <property type="match status" value="1"/>
</dbReference>
<dbReference type="PANTHER" id="PTHR21093">
    <property type="entry name" value="DIVERGENT PROTEIN KINASE DOMAIN 1C-RELATED"/>
    <property type="match status" value="1"/>
</dbReference>
<evidence type="ECO:0000256" key="2">
    <source>
        <dbReference type="ARBA" id="ARBA00006338"/>
    </source>
</evidence>
<gene>
    <name evidence="11" type="ORF">WA026_016372</name>
</gene>
<dbReference type="Proteomes" id="UP001431783">
    <property type="component" value="Unassembled WGS sequence"/>
</dbReference>
<proteinExistence type="inferred from homology"/>
<organism evidence="11 12">
    <name type="scientific">Henosepilachna vigintioctopunctata</name>
    <dbReference type="NCBI Taxonomy" id="420089"/>
    <lineage>
        <taxon>Eukaryota</taxon>
        <taxon>Metazoa</taxon>
        <taxon>Ecdysozoa</taxon>
        <taxon>Arthropoda</taxon>
        <taxon>Hexapoda</taxon>
        <taxon>Insecta</taxon>
        <taxon>Pterygota</taxon>
        <taxon>Neoptera</taxon>
        <taxon>Endopterygota</taxon>
        <taxon>Coleoptera</taxon>
        <taxon>Polyphaga</taxon>
        <taxon>Cucujiformia</taxon>
        <taxon>Coccinelloidea</taxon>
        <taxon>Coccinellidae</taxon>
        <taxon>Epilachninae</taxon>
        <taxon>Epilachnini</taxon>
        <taxon>Henosepilachna</taxon>
    </lineage>
</organism>
<keyword evidence="6 9" id="KW-1133">Transmembrane helix</keyword>
<comment type="subcellular location">
    <subcellularLocation>
        <location evidence="1">Endoplasmic reticulum membrane</location>
        <topology evidence="1">Single-pass type II membrane protein</topology>
    </subcellularLocation>
</comment>
<dbReference type="AlphaFoldDB" id="A0AAW1UJS0"/>
<name>A0AAW1UJS0_9CUCU</name>
<keyword evidence="3 9" id="KW-0812">Transmembrane</keyword>
<dbReference type="EMBL" id="JARQZJ010000069">
    <property type="protein sequence ID" value="KAK9881488.1"/>
    <property type="molecule type" value="Genomic_DNA"/>
</dbReference>
<evidence type="ECO:0000256" key="7">
    <source>
        <dbReference type="ARBA" id="ARBA00023136"/>
    </source>
</evidence>
<evidence type="ECO:0000256" key="8">
    <source>
        <dbReference type="ARBA" id="ARBA00023157"/>
    </source>
</evidence>
<keyword evidence="7 9" id="KW-0472">Membrane</keyword>